<dbReference type="EMBL" id="JAOYFB010000038">
    <property type="protein sequence ID" value="KAK4027268.1"/>
    <property type="molecule type" value="Genomic_DNA"/>
</dbReference>
<evidence type="ECO:0008006" key="4">
    <source>
        <dbReference type="Google" id="ProtNLM"/>
    </source>
</evidence>
<protein>
    <recommendedName>
        <fullName evidence="4">C2H2-type domain-containing protein</fullName>
    </recommendedName>
</protein>
<gene>
    <name evidence="1" type="ORF">OUZ56_016279</name>
    <name evidence="2" type="ORF">OUZ56_016283</name>
</gene>
<comment type="caution">
    <text evidence="2">The sequence shown here is derived from an EMBL/GenBank/DDBJ whole genome shotgun (WGS) entry which is preliminary data.</text>
</comment>
<proteinExistence type="predicted"/>
<evidence type="ECO:0000313" key="1">
    <source>
        <dbReference type="EMBL" id="KAK4027268.1"/>
    </source>
</evidence>
<organism evidence="2 3">
    <name type="scientific">Daphnia magna</name>
    <dbReference type="NCBI Taxonomy" id="35525"/>
    <lineage>
        <taxon>Eukaryota</taxon>
        <taxon>Metazoa</taxon>
        <taxon>Ecdysozoa</taxon>
        <taxon>Arthropoda</taxon>
        <taxon>Crustacea</taxon>
        <taxon>Branchiopoda</taxon>
        <taxon>Diplostraca</taxon>
        <taxon>Cladocera</taxon>
        <taxon>Anomopoda</taxon>
        <taxon>Daphniidae</taxon>
        <taxon>Daphnia</taxon>
    </lineage>
</organism>
<dbReference type="Proteomes" id="UP001234178">
    <property type="component" value="Unassembled WGS sequence"/>
</dbReference>
<sequence length="95" mass="11235">MGIWAGNFHRKDHYKYVRNETFSCTVCHTELVYKTHNRGGHKLHEDTPIHTFSLAGVDKQGNLKKFTVERRRELPPRPCPCSFLVRRPRRKLVPH</sequence>
<evidence type="ECO:0000313" key="3">
    <source>
        <dbReference type="Proteomes" id="UP001234178"/>
    </source>
</evidence>
<keyword evidence="3" id="KW-1185">Reference proteome</keyword>
<accession>A0ABR0AQ73</accession>
<evidence type="ECO:0000313" key="2">
    <source>
        <dbReference type="EMBL" id="KAK4027272.1"/>
    </source>
</evidence>
<reference evidence="2 3" key="1">
    <citation type="journal article" date="2023" name="Nucleic Acids Res.">
        <title>The hologenome of Daphnia magna reveals possible DNA methylation and microbiome-mediated evolution of the host genome.</title>
        <authorList>
            <person name="Chaturvedi A."/>
            <person name="Li X."/>
            <person name="Dhandapani V."/>
            <person name="Marshall H."/>
            <person name="Kissane S."/>
            <person name="Cuenca-Cambronero M."/>
            <person name="Asole G."/>
            <person name="Calvet F."/>
            <person name="Ruiz-Romero M."/>
            <person name="Marangio P."/>
            <person name="Guigo R."/>
            <person name="Rago D."/>
            <person name="Mirbahai L."/>
            <person name="Eastwood N."/>
            <person name="Colbourne J.K."/>
            <person name="Zhou J."/>
            <person name="Mallon E."/>
            <person name="Orsini L."/>
        </authorList>
    </citation>
    <scope>NUCLEOTIDE SEQUENCE [LARGE SCALE GENOMIC DNA]</scope>
    <source>
        <strain evidence="2">LRV0_1</strain>
    </source>
</reference>
<dbReference type="EMBL" id="JAOYFB010000038">
    <property type="protein sequence ID" value="KAK4027272.1"/>
    <property type="molecule type" value="Genomic_DNA"/>
</dbReference>
<name>A0ABR0AQ73_9CRUS</name>